<protein>
    <submittedName>
        <fullName evidence="1">Uncharacterized protein</fullName>
    </submittedName>
</protein>
<evidence type="ECO:0000313" key="2">
    <source>
        <dbReference type="Proteomes" id="UP001231649"/>
    </source>
</evidence>
<evidence type="ECO:0000313" key="1">
    <source>
        <dbReference type="EMBL" id="KAJ8706931.1"/>
    </source>
</evidence>
<gene>
    <name evidence="1" type="ORF">PYW08_011065</name>
</gene>
<keyword evidence="2" id="KW-1185">Reference proteome</keyword>
<sequence>MQGARVLVLLALFVERVTLFSWDVVVAGHRRLEFYSSNGTLTHTEMISSAYEITSVTYDPVQYRVLFSDAHLPVTSILSYDLSTGRTEFIVTTTTDTSVRLAYEPVTQALYWKEGTSICWLSLHPASSSKPYGHVLVALEHSCHDLAVDSCGGYVYWITDYEIERARLDGSGRQVLIDSRVTERLSLAIDQPTKKMYWTERTYVEGEHVLSIKSANFNGKNETTVYVIEDDFYAFSLAVSENFIYWQSRQTEILKLSKYSPHTPAIGTQLHSVPSRNCPYCQRIATNYTIQEQIQGTNSCGALQALMPNDLKSERAASVCRNYCFQGECSVSAEGHPTCSCKPGYSGERCEVNACLDYCLHGGVCSLDEHHQRVCQCAAGYEGERCDVPGFLVKCIETVSMLKSMLSADVPPGAPGAGASATCASAGV</sequence>
<dbReference type="EMBL" id="CM056805">
    <property type="protein sequence ID" value="KAJ8706931.1"/>
    <property type="molecule type" value="Genomic_DNA"/>
</dbReference>
<comment type="caution">
    <text evidence="1">The sequence shown here is derived from an EMBL/GenBank/DDBJ whole genome shotgun (WGS) entry which is preliminary data.</text>
</comment>
<proteinExistence type="predicted"/>
<reference evidence="1" key="1">
    <citation type="submission" date="2023-03" db="EMBL/GenBank/DDBJ databases">
        <title>Chromosome-level genomes of two armyworms, Mythimna separata and Mythimna loreyi, provide insights into the biosynthesis and reception of sex pheromones.</title>
        <authorList>
            <person name="Zhao H."/>
        </authorList>
    </citation>
    <scope>NUCLEOTIDE SEQUENCE</scope>
    <source>
        <strain evidence="1">BeijingLab</strain>
    </source>
</reference>
<organism evidence="1 2">
    <name type="scientific">Mythimna loreyi</name>
    <dbReference type="NCBI Taxonomy" id="667449"/>
    <lineage>
        <taxon>Eukaryota</taxon>
        <taxon>Metazoa</taxon>
        <taxon>Ecdysozoa</taxon>
        <taxon>Arthropoda</taxon>
        <taxon>Hexapoda</taxon>
        <taxon>Insecta</taxon>
        <taxon>Pterygota</taxon>
        <taxon>Neoptera</taxon>
        <taxon>Endopterygota</taxon>
        <taxon>Lepidoptera</taxon>
        <taxon>Glossata</taxon>
        <taxon>Ditrysia</taxon>
        <taxon>Noctuoidea</taxon>
        <taxon>Noctuidae</taxon>
        <taxon>Noctuinae</taxon>
        <taxon>Hadenini</taxon>
        <taxon>Mythimna</taxon>
    </lineage>
</organism>
<name>A0ACC2Q454_9NEOP</name>
<dbReference type="Proteomes" id="UP001231649">
    <property type="component" value="Chromosome 29"/>
</dbReference>
<accession>A0ACC2Q454</accession>